<dbReference type="InterPro" id="IPR000742">
    <property type="entry name" value="EGF"/>
</dbReference>
<dbReference type="Pfam" id="PF01390">
    <property type="entry name" value="SEA"/>
    <property type="match status" value="1"/>
</dbReference>
<dbReference type="PROSITE" id="PS50026">
    <property type="entry name" value="EGF_3"/>
    <property type="match status" value="2"/>
</dbReference>
<dbReference type="InterPro" id="IPR036116">
    <property type="entry name" value="FN3_sf"/>
</dbReference>
<evidence type="ECO:0000259" key="7">
    <source>
        <dbReference type="PROSITE" id="PS50024"/>
    </source>
</evidence>
<dbReference type="InterPro" id="IPR049883">
    <property type="entry name" value="NOTCH1_EGF-like"/>
</dbReference>
<comment type="caution">
    <text evidence="5">Lacks conserved residue(s) required for the propagation of feature annotation.</text>
</comment>
<dbReference type="GO" id="GO:0030855">
    <property type="term" value="P:epithelial cell differentiation"/>
    <property type="evidence" value="ECO:0007669"/>
    <property type="project" value="UniProtKB-ARBA"/>
</dbReference>
<dbReference type="Proteomes" id="UP000327493">
    <property type="component" value="Chromosome 13"/>
</dbReference>
<dbReference type="GO" id="GO:0071944">
    <property type="term" value="C:cell periphery"/>
    <property type="evidence" value="ECO:0007669"/>
    <property type="project" value="UniProtKB-ARBA"/>
</dbReference>
<proteinExistence type="predicted"/>
<dbReference type="InterPro" id="IPR036645">
    <property type="entry name" value="Elafin-like_sf"/>
</dbReference>
<protein>
    <recommendedName>
        <fullName evidence="14">Uromodulin-like 1</fullName>
    </recommendedName>
</protein>
<dbReference type="Gene3D" id="3.30.70.960">
    <property type="entry name" value="SEA domain"/>
    <property type="match status" value="1"/>
</dbReference>
<feature type="domain" description="EGF-like" evidence="8">
    <location>
        <begin position="562"/>
        <end position="607"/>
    </location>
</feature>
<dbReference type="SMART" id="SM00181">
    <property type="entry name" value="EGF"/>
    <property type="match status" value="2"/>
</dbReference>
<evidence type="ECO:0008006" key="14">
    <source>
        <dbReference type="Google" id="ProtNLM"/>
    </source>
</evidence>
<dbReference type="PANTHER" id="PTHR24039">
    <property type="entry name" value="FIBRILLIN-RELATED"/>
    <property type="match status" value="1"/>
</dbReference>
<evidence type="ECO:0000256" key="6">
    <source>
        <dbReference type="SAM" id="MobiDB-lite"/>
    </source>
</evidence>
<keyword evidence="3" id="KW-0677">Repeat</keyword>
<gene>
    <name evidence="12" type="ORF">FQN60_000290</name>
</gene>
<dbReference type="InterPro" id="IPR008197">
    <property type="entry name" value="WAP_dom"/>
</dbReference>
<evidence type="ECO:0000256" key="4">
    <source>
        <dbReference type="ARBA" id="ARBA00023157"/>
    </source>
</evidence>
<dbReference type="FunFam" id="2.10.25.10:FF:000038">
    <property type="entry name" value="Fibrillin 2"/>
    <property type="match status" value="2"/>
</dbReference>
<dbReference type="Gene3D" id="4.10.75.10">
    <property type="entry name" value="Elafin-like"/>
    <property type="match status" value="1"/>
</dbReference>
<accession>A0A5J5CZA7</accession>
<dbReference type="Gene3D" id="2.60.40.10">
    <property type="entry name" value="Immunoglobulins"/>
    <property type="match status" value="1"/>
</dbReference>
<evidence type="ECO:0000256" key="1">
    <source>
        <dbReference type="ARBA" id="ARBA00022536"/>
    </source>
</evidence>
<dbReference type="InterPro" id="IPR013783">
    <property type="entry name" value="Ig-like_fold"/>
</dbReference>
<dbReference type="PROSITE" id="PS51390">
    <property type="entry name" value="WAP"/>
    <property type="match status" value="1"/>
</dbReference>
<dbReference type="PROSITE" id="PS50024">
    <property type="entry name" value="SEA"/>
    <property type="match status" value="1"/>
</dbReference>
<dbReference type="SUPFAM" id="SSF57196">
    <property type="entry name" value="EGF/Laminin"/>
    <property type="match status" value="2"/>
</dbReference>
<keyword evidence="4" id="KW-1015">Disulfide bond</keyword>
<dbReference type="SMART" id="SM00179">
    <property type="entry name" value="EGF_CA"/>
    <property type="match status" value="2"/>
</dbReference>
<keyword evidence="1 5" id="KW-0245">EGF-like domain</keyword>
<dbReference type="InterPro" id="IPR003961">
    <property type="entry name" value="FN3_dom"/>
</dbReference>
<dbReference type="Pfam" id="PF07645">
    <property type="entry name" value="EGF_CA"/>
    <property type="match status" value="2"/>
</dbReference>
<dbReference type="GO" id="GO:0005576">
    <property type="term" value="C:extracellular region"/>
    <property type="evidence" value="ECO:0007669"/>
    <property type="project" value="InterPro"/>
</dbReference>
<feature type="domain" description="EMI" evidence="10">
    <location>
        <begin position="1"/>
        <end position="69"/>
    </location>
</feature>
<dbReference type="PROSITE" id="PS00010">
    <property type="entry name" value="ASX_HYDROXYL"/>
    <property type="match status" value="2"/>
</dbReference>
<evidence type="ECO:0000259" key="8">
    <source>
        <dbReference type="PROSITE" id="PS50026"/>
    </source>
</evidence>
<dbReference type="PROSITE" id="PS51041">
    <property type="entry name" value="EMI"/>
    <property type="match status" value="1"/>
</dbReference>
<feature type="domain" description="EGF-like" evidence="8">
    <location>
        <begin position="227"/>
        <end position="266"/>
    </location>
</feature>
<reference evidence="12 13" key="1">
    <citation type="submission" date="2019-08" db="EMBL/GenBank/DDBJ databases">
        <title>A chromosome-level genome assembly, high-density linkage maps, and genome scans reveal the genomic architecture of hybrid incompatibilities underlying speciation via character displacement in darters (Percidae: Etheostominae).</title>
        <authorList>
            <person name="Moran R.L."/>
            <person name="Catchen J.M."/>
            <person name="Fuller R.C."/>
        </authorList>
    </citation>
    <scope>NUCLEOTIDE SEQUENCE [LARGE SCALE GENOMIC DNA]</scope>
    <source>
        <strain evidence="12">EspeVRDwgs_2016</strain>
        <tissue evidence="12">Muscle</tissue>
    </source>
</reference>
<feature type="compositionally biased region" description="Polar residues" evidence="6">
    <location>
        <begin position="324"/>
        <end position="340"/>
    </location>
</feature>
<dbReference type="SUPFAM" id="SSF57256">
    <property type="entry name" value="Elafin-like"/>
    <property type="match status" value="1"/>
</dbReference>
<evidence type="ECO:0000256" key="5">
    <source>
        <dbReference type="PROSITE-ProRule" id="PRU00076"/>
    </source>
</evidence>
<feature type="domain" description="WAP" evidence="11">
    <location>
        <begin position="77"/>
        <end position="122"/>
    </location>
</feature>
<dbReference type="InterPro" id="IPR018097">
    <property type="entry name" value="EGF_Ca-bd_CS"/>
</dbReference>
<dbReference type="EMBL" id="VOFY01000013">
    <property type="protein sequence ID" value="KAA8586454.1"/>
    <property type="molecule type" value="Genomic_DNA"/>
</dbReference>
<feature type="region of interest" description="Disordered" evidence="6">
    <location>
        <begin position="601"/>
        <end position="621"/>
    </location>
</feature>
<dbReference type="PROSITE" id="PS01187">
    <property type="entry name" value="EGF_CA"/>
    <property type="match status" value="2"/>
</dbReference>
<keyword evidence="2" id="KW-0732">Signal</keyword>
<dbReference type="GO" id="GO:0005509">
    <property type="term" value="F:calcium ion binding"/>
    <property type="evidence" value="ECO:0007669"/>
    <property type="project" value="InterPro"/>
</dbReference>
<dbReference type="InterPro" id="IPR000082">
    <property type="entry name" value="SEA_dom"/>
</dbReference>
<organism evidence="12 13">
    <name type="scientific">Etheostoma spectabile</name>
    <name type="common">orangethroat darter</name>
    <dbReference type="NCBI Taxonomy" id="54343"/>
    <lineage>
        <taxon>Eukaryota</taxon>
        <taxon>Metazoa</taxon>
        <taxon>Chordata</taxon>
        <taxon>Craniata</taxon>
        <taxon>Vertebrata</taxon>
        <taxon>Euteleostomi</taxon>
        <taxon>Actinopterygii</taxon>
        <taxon>Neopterygii</taxon>
        <taxon>Teleostei</taxon>
        <taxon>Neoteleostei</taxon>
        <taxon>Acanthomorphata</taxon>
        <taxon>Eupercaria</taxon>
        <taxon>Perciformes</taxon>
        <taxon>Percoidei</taxon>
        <taxon>Percidae</taxon>
        <taxon>Etheostomatinae</taxon>
        <taxon>Etheostoma</taxon>
    </lineage>
</organism>
<dbReference type="InterPro" id="IPR036364">
    <property type="entry name" value="SEA_dom_sf"/>
</dbReference>
<comment type="caution">
    <text evidence="12">The sequence shown here is derived from an EMBL/GenBank/DDBJ whole genome shotgun (WGS) entry which is preliminary data.</text>
</comment>
<evidence type="ECO:0000259" key="9">
    <source>
        <dbReference type="PROSITE" id="PS50853"/>
    </source>
</evidence>
<dbReference type="GO" id="GO:0030414">
    <property type="term" value="F:peptidase inhibitor activity"/>
    <property type="evidence" value="ECO:0007669"/>
    <property type="project" value="InterPro"/>
</dbReference>
<dbReference type="SUPFAM" id="SSF49265">
    <property type="entry name" value="Fibronectin type III"/>
    <property type="match status" value="1"/>
</dbReference>
<evidence type="ECO:0000259" key="10">
    <source>
        <dbReference type="PROSITE" id="PS51041"/>
    </source>
</evidence>
<keyword evidence="13" id="KW-1185">Reference proteome</keyword>
<evidence type="ECO:0000313" key="12">
    <source>
        <dbReference type="EMBL" id="KAA8586454.1"/>
    </source>
</evidence>
<evidence type="ECO:0000259" key="11">
    <source>
        <dbReference type="PROSITE" id="PS51390"/>
    </source>
</evidence>
<evidence type="ECO:0000256" key="3">
    <source>
        <dbReference type="ARBA" id="ARBA00022737"/>
    </source>
</evidence>
<evidence type="ECO:0000313" key="13">
    <source>
        <dbReference type="Proteomes" id="UP000327493"/>
    </source>
</evidence>
<feature type="domain" description="Fibronectin type-III" evidence="9">
    <location>
        <begin position="368"/>
        <end position="457"/>
    </location>
</feature>
<feature type="domain" description="SEA" evidence="7">
    <location>
        <begin position="451"/>
        <end position="565"/>
    </location>
</feature>
<sequence length="621" mass="68330">MHNKTRNVSVLVMHTVPYTVIKPCGGWLLWKTCTDTLYRTIHQTEYKTMMEQVTGCCTGYVQVGHYCALPVSRSVEFTAKPGSCPSADGFFPRSEDCEWDMDCPGWQKCCQRSGRSVCSDPASSTNHSENGGSRFNATVTVKTDYDELMSNERGHLDHTRLLQAMVTGALQSDVSVYYLSSQPVHPYRTATSLLIDCNNTLSLYNVTSKLHHLLKHILEVSSVTVEDVDECELSALRRCSTQAHCNNTVGSYHCACHQGYIDVDPNNPGAHCTADIRMATTPEPPLTYLPPINTSYTTAFNSTQDPVGNRTMGVFNSTETSMTTALSNTSPVPHSSTDAPQWTGPAPHSSASTTVESLLPTTTCSPPIITSVWSANVTGTSFCVYWSSQFQTNQTYQVVLSKRSEVIHSCKTNQTMMELRGLQPGVLYNVTVTPQSCGSQGVALRIMVKTDAQTLDATVRLTNIQFTADLQNTSSQAYQILTKNITEEIYKSLSPEIKAMVDSGQVRIEIRRFSPGSVVVNFTIIFSPSQSQDISNVSTALLHSLTNSTIYTVDQNNTRTHDFDECASGENDCSQWATCRNILGSYTCVCLERSIDNNPGRPGRDCQGTASQMFSGKHRLH</sequence>
<dbReference type="InterPro" id="IPR000152">
    <property type="entry name" value="EGF-type_Asp/Asn_hydroxyl_site"/>
</dbReference>
<dbReference type="Pfam" id="PF00095">
    <property type="entry name" value="WAP"/>
    <property type="match status" value="1"/>
</dbReference>
<dbReference type="SUPFAM" id="SSF82671">
    <property type="entry name" value="SEA domain"/>
    <property type="match status" value="1"/>
</dbReference>
<dbReference type="PROSITE" id="PS50853">
    <property type="entry name" value="FN3"/>
    <property type="match status" value="1"/>
</dbReference>
<feature type="region of interest" description="Disordered" evidence="6">
    <location>
        <begin position="324"/>
        <end position="353"/>
    </location>
</feature>
<dbReference type="CDD" id="cd00054">
    <property type="entry name" value="EGF_CA"/>
    <property type="match status" value="2"/>
</dbReference>
<dbReference type="InterPro" id="IPR011489">
    <property type="entry name" value="EMI_domain"/>
</dbReference>
<dbReference type="SMART" id="SM00217">
    <property type="entry name" value="WAP"/>
    <property type="match status" value="1"/>
</dbReference>
<evidence type="ECO:0000256" key="2">
    <source>
        <dbReference type="ARBA" id="ARBA00022729"/>
    </source>
</evidence>
<name>A0A5J5CZA7_9PERO</name>
<dbReference type="InterPro" id="IPR001881">
    <property type="entry name" value="EGF-like_Ca-bd_dom"/>
</dbReference>
<dbReference type="Gene3D" id="2.10.25.10">
    <property type="entry name" value="Laminin"/>
    <property type="match status" value="2"/>
</dbReference>
<dbReference type="AlphaFoldDB" id="A0A5J5CZA7"/>